<proteinExistence type="predicted"/>
<dbReference type="STRING" id="907348.TresaDRAFT_0437"/>
<dbReference type="eggNOG" id="COG3077">
    <property type="taxonomic scope" value="Bacteria"/>
</dbReference>
<dbReference type="NCBIfam" id="TIGR02384">
    <property type="entry name" value="RelB_DinJ"/>
    <property type="match status" value="1"/>
</dbReference>
<dbReference type="InterPro" id="IPR007337">
    <property type="entry name" value="RelB/DinJ"/>
</dbReference>
<dbReference type="OrthoDB" id="9804867at2"/>
<reference evidence="1 2" key="1">
    <citation type="submission" date="2011-09" db="EMBL/GenBank/DDBJ databases">
        <title>The draft genome of Treponema saccharophilum DSM 2985.</title>
        <authorList>
            <consortium name="US DOE Joint Genome Institute (JGI-PGF)"/>
            <person name="Lucas S."/>
            <person name="Copeland A."/>
            <person name="Lapidus A."/>
            <person name="Glavina del Rio T."/>
            <person name="Dalin E."/>
            <person name="Tice H."/>
            <person name="Bruce D."/>
            <person name="Goodwin L."/>
            <person name="Pitluck S."/>
            <person name="Peters L."/>
            <person name="Kyrpides N."/>
            <person name="Mavromatis K."/>
            <person name="Ivanova N."/>
            <person name="Markowitz V."/>
            <person name="Cheng J.-F."/>
            <person name="Hugenholtz P."/>
            <person name="Woyke T."/>
            <person name="Wu D."/>
            <person name="Gronow S."/>
            <person name="Wellnitz S."/>
            <person name="Brambilla E."/>
            <person name="Klenk H.-P."/>
            <person name="Eisen J.A."/>
        </authorList>
    </citation>
    <scope>NUCLEOTIDE SEQUENCE [LARGE SCALE GENOMIC DNA]</scope>
    <source>
        <strain evidence="1 2">DSM 2985</strain>
    </source>
</reference>
<evidence type="ECO:0000313" key="2">
    <source>
        <dbReference type="Proteomes" id="UP000003571"/>
    </source>
</evidence>
<dbReference type="AlphaFoldDB" id="H7EML5"/>
<dbReference type="GO" id="GO:0006355">
    <property type="term" value="P:regulation of DNA-templated transcription"/>
    <property type="evidence" value="ECO:0007669"/>
    <property type="project" value="InterPro"/>
</dbReference>
<dbReference type="Pfam" id="PF04221">
    <property type="entry name" value="RelB"/>
    <property type="match status" value="1"/>
</dbReference>
<dbReference type="RefSeq" id="WP_002705593.1">
    <property type="nucleotide sequence ID" value="NZ_AGRW01000051.1"/>
</dbReference>
<dbReference type="InterPro" id="IPR013321">
    <property type="entry name" value="Arc_rbn_hlx_hlx"/>
</dbReference>
<accession>H7EML5</accession>
<gene>
    <name evidence="1" type="ORF">TresaDRAFT_0437</name>
</gene>
<evidence type="ECO:0000313" key="1">
    <source>
        <dbReference type="EMBL" id="EIC01300.1"/>
    </source>
</evidence>
<protein>
    <submittedName>
        <fullName evidence="1">Addiction module antitoxin, RelB/DinJ family</fullName>
    </submittedName>
</protein>
<name>H7EML5_9SPIR</name>
<comment type="caution">
    <text evidence="1">The sequence shown here is derived from an EMBL/GenBank/DDBJ whole genome shotgun (WGS) entry which is preliminary data.</text>
</comment>
<dbReference type="Proteomes" id="UP000003571">
    <property type="component" value="Unassembled WGS sequence"/>
</dbReference>
<dbReference type="EMBL" id="AGRW01000051">
    <property type="protein sequence ID" value="EIC01300.1"/>
    <property type="molecule type" value="Genomic_DNA"/>
</dbReference>
<sequence>MATMSIRTNDERKYSFEGFCDSIGISVTAAVNMFMNACLRENRIPFEIKADPFWGEENQKRLRTSLEHAKQGKLTKHEIDEVN</sequence>
<organism evidence="1 2">
    <name type="scientific">Treponema saccharophilum DSM 2985</name>
    <dbReference type="NCBI Taxonomy" id="907348"/>
    <lineage>
        <taxon>Bacteria</taxon>
        <taxon>Pseudomonadati</taxon>
        <taxon>Spirochaetota</taxon>
        <taxon>Spirochaetia</taxon>
        <taxon>Spirochaetales</taxon>
        <taxon>Treponemataceae</taxon>
        <taxon>Treponema</taxon>
    </lineage>
</organism>
<dbReference type="Gene3D" id="1.10.1220.10">
    <property type="entry name" value="Met repressor-like"/>
    <property type="match status" value="1"/>
</dbReference>
<keyword evidence="2" id="KW-1185">Reference proteome</keyword>